<evidence type="ECO:0000313" key="2">
    <source>
        <dbReference type="EMBL" id="WEW61201.1"/>
    </source>
</evidence>
<sequence length="343" mass="38860">MAAELSIRHISRPLSLGTSSKRPASRWDQLITDLASSLYQWHTSNKAHHHQHLASGPPIKVVCISDTHSAEPEVPEGDVLLHAGDLSEKGTFDEIQAQLDWLHRQPHRYKVVIAGNHDLLLDPVFVERFPERVVEKQGRSREDLRWGDIIYLNDNSITLAFNDGAKSSEEGSRNGCYGRQIKIYGSPWTQQYGNWAFQVPPIRDIWTRSVPEDVDILLMHGPPKYHLDAKSLGNIFLNKELCRVKPKLTVFGHIHAGYGQKTVVFDEVECIYSELRHGGKKGYTLVKMIWRVLVTKIIAYCAGFPLVGKWVRPEPVRATRLVNAAFFAGSGKQERRHPIVVDI</sequence>
<dbReference type="SUPFAM" id="SSF56300">
    <property type="entry name" value="Metallo-dependent phosphatases"/>
    <property type="match status" value="1"/>
</dbReference>
<dbReference type="PANTHER" id="PTHR12905">
    <property type="entry name" value="METALLOPHOSPHOESTERASE"/>
    <property type="match status" value="1"/>
</dbReference>
<dbReference type="InterPro" id="IPR004843">
    <property type="entry name" value="Calcineurin-like_PHP"/>
</dbReference>
<dbReference type="Pfam" id="PF00149">
    <property type="entry name" value="Metallophos"/>
    <property type="match status" value="1"/>
</dbReference>
<evidence type="ECO:0000259" key="1">
    <source>
        <dbReference type="Pfam" id="PF00149"/>
    </source>
</evidence>
<proteinExistence type="predicted"/>
<accession>A0AAF0DLU4</accession>
<dbReference type="Proteomes" id="UP001219355">
    <property type="component" value="Chromosome 4"/>
</dbReference>
<dbReference type="AlphaFoldDB" id="A0AAF0DLU4"/>
<dbReference type="EMBL" id="CP120630">
    <property type="protein sequence ID" value="WEW61201.1"/>
    <property type="molecule type" value="Genomic_DNA"/>
</dbReference>
<dbReference type="GO" id="GO:0016787">
    <property type="term" value="F:hydrolase activity"/>
    <property type="evidence" value="ECO:0007669"/>
    <property type="project" value="InterPro"/>
</dbReference>
<dbReference type="PANTHER" id="PTHR12905:SF18">
    <property type="entry name" value="ESTER HYDROLASE, PUTATIVE (AFU_ORTHOLOGUE AFUA_4G03130)-RELATED"/>
    <property type="match status" value="1"/>
</dbReference>
<feature type="domain" description="Calcineurin-like phosphoesterase" evidence="1">
    <location>
        <begin position="74"/>
        <end position="256"/>
    </location>
</feature>
<name>A0AAF0DLU4_9EURO</name>
<dbReference type="InterPro" id="IPR051693">
    <property type="entry name" value="UPF0046_metallophosphoest"/>
</dbReference>
<evidence type="ECO:0000313" key="3">
    <source>
        <dbReference type="Proteomes" id="UP001219355"/>
    </source>
</evidence>
<protein>
    <recommendedName>
        <fullName evidence="1">Calcineurin-like phosphoesterase domain-containing protein</fullName>
    </recommendedName>
</protein>
<dbReference type="InterPro" id="IPR029052">
    <property type="entry name" value="Metallo-depent_PP-like"/>
</dbReference>
<reference evidence="2" key="1">
    <citation type="submission" date="2023-03" db="EMBL/GenBank/DDBJ databases">
        <title>Emydomyces testavorans Genome Sequence.</title>
        <authorList>
            <person name="Hoyer L."/>
        </authorList>
    </citation>
    <scope>NUCLEOTIDE SEQUENCE</scope>
    <source>
        <strain evidence="2">16-2883</strain>
    </source>
</reference>
<gene>
    <name evidence="2" type="ORF">PRK78_006691</name>
</gene>
<dbReference type="CDD" id="cd07379">
    <property type="entry name" value="MPP_239FB"/>
    <property type="match status" value="1"/>
</dbReference>
<keyword evidence="3" id="KW-1185">Reference proteome</keyword>
<organism evidence="2 3">
    <name type="scientific">Emydomyces testavorans</name>
    <dbReference type="NCBI Taxonomy" id="2070801"/>
    <lineage>
        <taxon>Eukaryota</taxon>
        <taxon>Fungi</taxon>
        <taxon>Dikarya</taxon>
        <taxon>Ascomycota</taxon>
        <taxon>Pezizomycotina</taxon>
        <taxon>Eurotiomycetes</taxon>
        <taxon>Eurotiomycetidae</taxon>
        <taxon>Onygenales</taxon>
        <taxon>Nannizziopsiaceae</taxon>
        <taxon>Emydomyces</taxon>
    </lineage>
</organism>
<dbReference type="Gene3D" id="3.60.21.10">
    <property type="match status" value="1"/>
</dbReference>